<protein>
    <submittedName>
        <fullName evidence="2">Pimeloyl-ACP methyl ester carboxylesterase</fullName>
    </submittedName>
</protein>
<feature type="domain" description="AB hydrolase-1" evidence="1">
    <location>
        <begin position="24"/>
        <end position="264"/>
    </location>
</feature>
<reference evidence="2 3" key="1">
    <citation type="submission" date="2016-11" db="EMBL/GenBank/DDBJ databases">
        <authorList>
            <person name="Varghese N."/>
            <person name="Submissions S."/>
        </authorList>
    </citation>
    <scope>NUCLEOTIDE SEQUENCE [LARGE SCALE GENOMIC DNA]</scope>
    <source>
        <strain evidence="2 3">DSM 28249</strain>
    </source>
</reference>
<gene>
    <name evidence="2" type="ORF">SAMN05443432_103268</name>
</gene>
<dbReference type="Pfam" id="PF00561">
    <property type="entry name" value="Abhydrolase_1"/>
    <property type="match status" value="1"/>
</dbReference>
<proteinExistence type="predicted"/>
<dbReference type="RefSeq" id="WP_149779055.1">
    <property type="nucleotide sequence ID" value="NZ_FRCB01000003.1"/>
</dbReference>
<evidence type="ECO:0000313" key="3">
    <source>
        <dbReference type="Proteomes" id="UP000322545"/>
    </source>
</evidence>
<dbReference type="AlphaFoldDB" id="A0A1M7EA18"/>
<dbReference type="InterPro" id="IPR000073">
    <property type="entry name" value="AB_hydrolase_1"/>
</dbReference>
<evidence type="ECO:0000313" key="2">
    <source>
        <dbReference type="EMBL" id="SHL88594.1"/>
    </source>
</evidence>
<dbReference type="GO" id="GO:0047372">
    <property type="term" value="F:monoacylglycerol lipase activity"/>
    <property type="evidence" value="ECO:0007669"/>
    <property type="project" value="TreeGrafter"/>
</dbReference>
<accession>A0A1M7EA18</accession>
<organism evidence="2 3">
    <name type="scientific">Roseovarius litoreus</name>
    <dbReference type="NCBI Taxonomy" id="1155722"/>
    <lineage>
        <taxon>Bacteria</taxon>
        <taxon>Pseudomonadati</taxon>
        <taxon>Pseudomonadota</taxon>
        <taxon>Alphaproteobacteria</taxon>
        <taxon>Rhodobacterales</taxon>
        <taxon>Roseobacteraceae</taxon>
        <taxon>Roseovarius</taxon>
    </lineage>
</organism>
<dbReference type="PANTHER" id="PTHR43798">
    <property type="entry name" value="MONOACYLGLYCEROL LIPASE"/>
    <property type="match status" value="1"/>
</dbReference>
<keyword evidence="3" id="KW-1185">Reference proteome</keyword>
<dbReference type="Gene3D" id="3.40.50.1820">
    <property type="entry name" value="alpha/beta hydrolase"/>
    <property type="match status" value="1"/>
</dbReference>
<dbReference type="PANTHER" id="PTHR43798:SF33">
    <property type="entry name" value="HYDROLASE, PUTATIVE (AFU_ORTHOLOGUE AFUA_2G14860)-RELATED"/>
    <property type="match status" value="1"/>
</dbReference>
<name>A0A1M7EA18_9RHOB</name>
<evidence type="ECO:0000259" key="1">
    <source>
        <dbReference type="Pfam" id="PF00561"/>
    </source>
</evidence>
<dbReference type="GO" id="GO:0016020">
    <property type="term" value="C:membrane"/>
    <property type="evidence" value="ECO:0007669"/>
    <property type="project" value="TreeGrafter"/>
</dbReference>
<sequence length="279" mass="30357">MARFTTSDGLSLHYEDEGDTGAQAVLCLAGLTRNTRDFNFVAPHLRDCRLIRMDYRGRGLSDRDADCMNYNIVREAQDAVELLDHLGLKRVVLIGTSRGGLIAMALSLSHAERLAGVVLNDIGPEVSAEGIARIMDYVGKTPDLPDLDTAAERLKAVHASDFPGVPLERWRAQAEAMFEERAGGGLALRYDPELRRALVGQAGAGQGPDLWTLFDHLSQTPLAVIRGANSDLLSEATLEKMAARHPGLIARTVPDRGHVPFLDEEESLAAIRAVLEQAK</sequence>
<dbReference type="InterPro" id="IPR050266">
    <property type="entry name" value="AB_hydrolase_sf"/>
</dbReference>
<dbReference type="SUPFAM" id="SSF53474">
    <property type="entry name" value="alpha/beta-Hydrolases"/>
    <property type="match status" value="1"/>
</dbReference>
<dbReference type="EMBL" id="FRCB01000003">
    <property type="protein sequence ID" value="SHL88594.1"/>
    <property type="molecule type" value="Genomic_DNA"/>
</dbReference>
<dbReference type="Proteomes" id="UP000322545">
    <property type="component" value="Unassembled WGS sequence"/>
</dbReference>
<dbReference type="GO" id="GO:0046464">
    <property type="term" value="P:acylglycerol catabolic process"/>
    <property type="evidence" value="ECO:0007669"/>
    <property type="project" value="TreeGrafter"/>
</dbReference>
<dbReference type="InterPro" id="IPR029058">
    <property type="entry name" value="AB_hydrolase_fold"/>
</dbReference>